<dbReference type="Pfam" id="PF19516">
    <property type="entry name" value="DUF6049"/>
    <property type="match status" value="1"/>
</dbReference>
<evidence type="ECO:0000313" key="4">
    <source>
        <dbReference type="EMBL" id="GAA4743603.1"/>
    </source>
</evidence>
<keyword evidence="2" id="KW-1133">Transmembrane helix</keyword>
<feature type="chain" id="PRO_5047280336" evidence="3">
    <location>
        <begin position="35"/>
        <end position="824"/>
    </location>
</feature>
<evidence type="ECO:0000256" key="3">
    <source>
        <dbReference type="SAM" id="SignalP"/>
    </source>
</evidence>
<feature type="region of interest" description="Disordered" evidence="1">
    <location>
        <begin position="774"/>
        <end position="824"/>
    </location>
</feature>
<dbReference type="InterPro" id="IPR046112">
    <property type="entry name" value="DUF6049"/>
</dbReference>
<keyword evidence="2" id="KW-0472">Membrane</keyword>
<comment type="caution">
    <text evidence="4">The sequence shown here is derived from an EMBL/GenBank/DDBJ whole genome shotgun (WGS) entry which is preliminary data.</text>
</comment>
<evidence type="ECO:0000256" key="1">
    <source>
        <dbReference type="SAM" id="MobiDB-lite"/>
    </source>
</evidence>
<dbReference type="Proteomes" id="UP001500822">
    <property type="component" value="Unassembled WGS sequence"/>
</dbReference>
<keyword evidence="3" id="KW-0732">Signal</keyword>
<protein>
    <submittedName>
        <fullName evidence="4">DUF6049 family protein</fullName>
    </submittedName>
</protein>
<feature type="region of interest" description="Disordered" evidence="1">
    <location>
        <begin position="185"/>
        <end position="205"/>
    </location>
</feature>
<feature type="transmembrane region" description="Helical" evidence="2">
    <location>
        <begin position="748"/>
        <end position="765"/>
    </location>
</feature>
<evidence type="ECO:0000256" key="2">
    <source>
        <dbReference type="SAM" id="Phobius"/>
    </source>
</evidence>
<accession>A0ABP8Z1A6</accession>
<keyword evidence="5" id="KW-1185">Reference proteome</keyword>
<dbReference type="EMBL" id="BAABIE010000003">
    <property type="protein sequence ID" value="GAA4743603.1"/>
    <property type="molecule type" value="Genomic_DNA"/>
</dbReference>
<evidence type="ECO:0000313" key="5">
    <source>
        <dbReference type="Proteomes" id="UP001500822"/>
    </source>
</evidence>
<feature type="region of interest" description="Disordered" evidence="1">
    <location>
        <begin position="296"/>
        <end position="315"/>
    </location>
</feature>
<name>A0ABP8Z1A6_9ACTN</name>
<proteinExistence type="predicted"/>
<reference evidence="5" key="1">
    <citation type="journal article" date="2019" name="Int. J. Syst. Evol. Microbiol.">
        <title>The Global Catalogue of Microorganisms (GCM) 10K type strain sequencing project: providing services to taxonomists for standard genome sequencing and annotation.</title>
        <authorList>
            <consortium name="The Broad Institute Genomics Platform"/>
            <consortium name="The Broad Institute Genome Sequencing Center for Infectious Disease"/>
            <person name="Wu L."/>
            <person name="Ma J."/>
        </authorList>
    </citation>
    <scope>NUCLEOTIDE SEQUENCE [LARGE SCALE GENOMIC DNA]</scope>
    <source>
        <strain evidence="5">JCM 18077</strain>
    </source>
</reference>
<gene>
    <name evidence="4" type="ORF">GCM10023217_10490</name>
</gene>
<dbReference type="RefSeq" id="WP_345312685.1">
    <property type="nucleotide sequence ID" value="NZ_BAABIE010000003.1"/>
</dbReference>
<organism evidence="4 5">
    <name type="scientific">Gordonia alkaliphila</name>
    <dbReference type="NCBI Taxonomy" id="1053547"/>
    <lineage>
        <taxon>Bacteria</taxon>
        <taxon>Bacillati</taxon>
        <taxon>Actinomycetota</taxon>
        <taxon>Actinomycetes</taxon>
        <taxon>Mycobacteriales</taxon>
        <taxon>Gordoniaceae</taxon>
        <taxon>Gordonia</taxon>
    </lineage>
</organism>
<feature type="compositionally biased region" description="Basic and acidic residues" evidence="1">
    <location>
        <begin position="800"/>
        <end position="809"/>
    </location>
</feature>
<sequence length="824" mass="85845">MRADLARHLAALLASVLLVLGLSAAPFLAAPAHAEEPRYATLTVTELTPSSVTSAGEDEVKVRGRLTNTFDRPINNLQFRLQRGPLVRTAVALRTSLMAPPSSFAVQTAPQTMDQTLAPGESAEFELTAPVSGPEGLQIDTTGVYPLQITASGVPESGGAVQLAQSRTQLPVVSLPADARRAAEFTGAAGDGSDSRLGRDGSLAPDTSAPAALTMIWPLAAAPQLAPGVLGGGTEPVRLISDQLAASLAPQGRLGAQLEALEKVREGVDSRVAETLCVAVDPDLLVTVHGMTLGYEVSDDPADPTSGSSPGTGQEAATDWLAKLRAIADDLCITALPFAQAGLDSLATIDDAGLSTVAVTGASDIVDALLDVESLRGIAIPAVGTLSEAGRTVLSTHDLQAAVASSSLEPERPDEAGRYRSGPVALQSYEVPISAALGAAGTAPVVPSILPSWQQPTLNDESAVTRRQAAVAALAFPMLTVPDSENGDGPGPLTGRSAFVMPPTYWSPTVDDAMSLLNAADLLLASGTAEPLSLRTLSEQLPAASNAAKLVTPGDVEPLVAQGFPISAADAAMVRSNQGVTGALEGSLVRSPNVTATPQSYLAPLREDALRAIATPQSQTLEQTRAARSMRITAVTTTLDRMKQSVALLDPGGRYTLASERSPLLLIVRNDLALPIRVQMDIEAPDALNVGDVGVQEIPPLGTRQIQIPTRASTSERATVEISMLTSTGVPLSEPISLSIYSNAYGKPLFWITIAAGVALVLLTARRLWHRFRGEPDPADEDRPEPDADSLRVASAPYAERVERAREQPEAPLPPPTSDREDDS</sequence>
<feature type="signal peptide" evidence="3">
    <location>
        <begin position="1"/>
        <end position="34"/>
    </location>
</feature>
<keyword evidence="2" id="KW-0812">Transmembrane</keyword>